<protein>
    <submittedName>
        <fullName evidence="2">Membrane protein</fullName>
    </submittedName>
</protein>
<dbReference type="STRING" id="212667.VFDL14_20085"/>
<dbReference type="EMBL" id="JFFR01000027">
    <property type="protein sequence ID" value="KDN27204.1"/>
    <property type="molecule type" value="Genomic_DNA"/>
</dbReference>
<name>A0A066USX0_9VIBR</name>
<evidence type="ECO:0000313" key="2">
    <source>
        <dbReference type="EMBL" id="KDN27204.1"/>
    </source>
</evidence>
<dbReference type="PIRSF" id="PIRSF020606">
    <property type="entry name" value="UCP020606"/>
    <property type="match status" value="1"/>
</dbReference>
<accession>A0A066USX0</accession>
<organism evidence="2 3">
    <name type="scientific">Vibrio fortis</name>
    <dbReference type="NCBI Taxonomy" id="212667"/>
    <lineage>
        <taxon>Bacteria</taxon>
        <taxon>Pseudomonadati</taxon>
        <taxon>Pseudomonadota</taxon>
        <taxon>Gammaproteobacteria</taxon>
        <taxon>Vibrionales</taxon>
        <taxon>Vibrionaceae</taxon>
        <taxon>Vibrio</taxon>
    </lineage>
</organism>
<dbReference type="InterPro" id="IPR058534">
    <property type="entry name" value="YjdF"/>
</dbReference>
<dbReference type="InterPro" id="IPR014509">
    <property type="entry name" value="YjdF-like"/>
</dbReference>
<feature type="transmembrane region" description="Helical" evidence="1">
    <location>
        <begin position="71"/>
        <end position="89"/>
    </location>
</feature>
<keyword evidence="3" id="KW-1185">Reference proteome</keyword>
<dbReference type="Proteomes" id="UP000027219">
    <property type="component" value="Unassembled WGS sequence"/>
</dbReference>
<evidence type="ECO:0000256" key="1">
    <source>
        <dbReference type="SAM" id="Phobius"/>
    </source>
</evidence>
<reference evidence="2 3" key="1">
    <citation type="submission" date="2014-02" db="EMBL/GenBank/DDBJ databases">
        <title>Vibrio fortis Dalian14 Genome Sequencing.</title>
        <authorList>
            <person name="Wang Y."/>
            <person name="Song L."/>
            <person name="Liu G."/>
            <person name="Ding J."/>
        </authorList>
    </citation>
    <scope>NUCLEOTIDE SEQUENCE [LARGE SCALE GENOMIC DNA]</scope>
    <source>
        <strain evidence="2 3">Dalian14</strain>
    </source>
</reference>
<sequence>MTTTTEPLPTALSRNRSLLILSAAYLAVFLFSAIEPSSRAVWIAEIIPAVGILAGIWWFSRKLTFSNTAYVLMFIWLALHTIGAKYTFAEVPFDWFNQLIGSERNNFDRVAHFSIGLYAYPLAEYLIRKKLSSPIIAVWFSLFAIMSVAAGYEIIEWWYAELAGGDEGIAFLGSQGDIWDAQKDMLCDTSGAIVALIIMKLQGRISKPKA</sequence>
<keyword evidence="1" id="KW-0472">Membrane</keyword>
<keyword evidence="1" id="KW-1133">Transmembrane helix</keyword>
<proteinExistence type="predicted"/>
<dbReference type="RefSeq" id="WP_032552565.1">
    <property type="nucleotide sequence ID" value="NZ_JFFR01000027.1"/>
</dbReference>
<dbReference type="OrthoDB" id="9786473at2"/>
<comment type="caution">
    <text evidence="2">The sequence shown here is derived from an EMBL/GenBank/DDBJ whole genome shotgun (WGS) entry which is preliminary data.</text>
</comment>
<feature type="transmembrane region" description="Helical" evidence="1">
    <location>
        <begin position="18"/>
        <end position="34"/>
    </location>
</feature>
<feature type="transmembrane region" description="Helical" evidence="1">
    <location>
        <begin position="40"/>
        <end position="59"/>
    </location>
</feature>
<feature type="transmembrane region" description="Helical" evidence="1">
    <location>
        <begin position="134"/>
        <end position="155"/>
    </location>
</feature>
<dbReference type="AlphaFoldDB" id="A0A066USX0"/>
<dbReference type="Pfam" id="PF09997">
    <property type="entry name" value="DUF2238"/>
    <property type="match status" value="1"/>
</dbReference>
<evidence type="ECO:0000313" key="3">
    <source>
        <dbReference type="Proteomes" id="UP000027219"/>
    </source>
</evidence>
<keyword evidence="1" id="KW-0812">Transmembrane</keyword>
<gene>
    <name evidence="2" type="ORF">VFDL14_20085</name>
</gene>